<accession>A0A914HPI5</accession>
<feature type="compositionally biased region" description="Basic and acidic residues" evidence="1">
    <location>
        <begin position="181"/>
        <end position="195"/>
    </location>
</feature>
<feature type="signal peptide" evidence="2">
    <location>
        <begin position="1"/>
        <end position="27"/>
    </location>
</feature>
<evidence type="ECO:0000313" key="3">
    <source>
        <dbReference type="Proteomes" id="UP000887572"/>
    </source>
</evidence>
<feature type="region of interest" description="Disordered" evidence="1">
    <location>
        <begin position="166"/>
        <end position="195"/>
    </location>
</feature>
<feature type="chain" id="PRO_5037734769" evidence="2">
    <location>
        <begin position="28"/>
        <end position="195"/>
    </location>
</feature>
<keyword evidence="2" id="KW-0732">Signal</keyword>
<sequence length="195" mass="22850">MGLPQQIAPFITHAFLLYFWKASTVSSQQQQLILHAYPLVVMPSPMSVGLDSQNECADRRTDCRVFQQICDHADYKQYMYGCCRGTCDPKCGKKVGTPTEFPWGDETKAIDEARERRNQEAIRRKYLGDFDYFRVERDELKPSTRRRSVEAYGYRQIPPEAAKWRDDDRWDRNNPRTLRRGRGEGGDDEKIWKSN</sequence>
<evidence type="ECO:0000313" key="4">
    <source>
        <dbReference type="WBParaSite" id="Gr19_v10_g323.t1"/>
    </source>
</evidence>
<evidence type="ECO:0000256" key="1">
    <source>
        <dbReference type="SAM" id="MobiDB-lite"/>
    </source>
</evidence>
<dbReference type="WBParaSite" id="Gr19_v10_g323.t1">
    <property type="protein sequence ID" value="Gr19_v10_g323.t1"/>
    <property type="gene ID" value="Gr19_v10_g323"/>
</dbReference>
<evidence type="ECO:0000256" key="2">
    <source>
        <dbReference type="SAM" id="SignalP"/>
    </source>
</evidence>
<protein>
    <submittedName>
        <fullName evidence="4">Uncharacterized protein</fullName>
    </submittedName>
</protein>
<dbReference type="Proteomes" id="UP000887572">
    <property type="component" value="Unplaced"/>
</dbReference>
<organism evidence="3 4">
    <name type="scientific">Globodera rostochiensis</name>
    <name type="common">Golden nematode worm</name>
    <name type="synonym">Heterodera rostochiensis</name>
    <dbReference type="NCBI Taxonomy" id="31243"/>
    <lineage>
        <taxon>Eukaryota</taxon>
        <taxon>Metazoa</taxon>
        <taxon>Ecdysozoa</taxon>
        <taxon>Nematoda</taxon>
        <taxon>Chromadorea</taxon>
        <taxon>Rhabditida</taxon>
        <taxon>Tylenchina</taxon>
        <taxon>Tylenchomorpha</taxon>
        <taxon>Tylenchoidea</taxon>
        <taxon>Heteroderidae</taxon>
        <taxon>Heteroderinae</taxon>
        <taxon>Globodera</taxon>
    </lineage>
</organism>
<reference evidence="4" key="1">
    <citation type="submission" date="2022-11" db="UniProtKB">
        <authorList>
            <consortium name="WormBaseParasite"/>
        </authorList>
    </citation>
    <scope>IDENTIFICATION</scope>
</reference>
<dbReference type="AlphaFoldDB" id="A0A914HPI5"/>
<name>A0A914HPI5_GLORO</name>
<proteinExistence type="predicted"/>
<keyword evidence="3" id="KW-1185">Reference proteome</keyword>